<dbReference type="NCBIfam" id="NF005084">
    <property type="entry name" value="PRK06519.1"/>
    <property type="match status" value="1"/>
</dbReference>
<gene>
    <name evidence="3" type="ORF">AVDCRST_MAG08-3327</name>
</gene>
<dbReference type="EC" id="2.3.1.41" evidence="3"/>
<sequence length="395" mass="40270">MTTEPVWITGIGLVSCLGEGVKPHLAALGAPGVAQPVVDEAGFAPFPVHPLPALDLDRQIPKRGDQRQMEPWQRLGTYAAGLALDDADARGLVADMHLVVAAGGGERDIGLDEAVVSELAAMPYGQAGPLLNERLAGGLRPTLFLAQLSNLMAGNISIVHGVTGSSRTFMGEEAAGADAVRIAVARLAEGRGGIALVGSAYVAGRWDMLLIYALSGLLRRGAWAPMAARAGAEGGGMVMGSVGAFLVLETRSHAQARGARGLAELTVVATGSARRMGEDTARGSAAALVGNMRSLLRPGYAVVSGASGAAGPTEEEAGFLTDLRDAGPEQGPVLHTAETIGHAVEASFPASLALAALALGRPDASPPQALVTGFGVWRGEALALLEPAREGRGAR</sequence>
<dbReference type="InterPro" id="IPR014030">
    <property type="entry name" value="Ketoacyl_synth_N"/>
</dbReference>
<dbReference type="Pfam" id="PF00109">
    <property type="entry name" value="ketoacyl-synt"/>
    <property type="match status" value="1"/>
</dbReference>
<name>A0A6J4J8M6_9PROT</name>
<feature type="domain" description="Beta-ketoacyl synthase-like N-terminal" evidence="2">
    <location>
        <begin position="65"/>
        <end position="254"/>
    </location>
</feature>
<protein>
    <submittedName>
        <fullName evidence="3">3-oxoacyl-[acyl-carrier-protein] synthase II</fullName>
        <ecNumber evidence="3">2.3.1.41</ecNumber>
    </submittedName>
</protein>
<evidence type="ECO:0000259" key="2">
    <source>
        <dbReference type="Pfam" id="PF00109"/>
    </source>
</evidence>
<dbReference type="InterPro" id="IPR000794">
    <property type="entry name" value="Beta-ketoacyl_synthase"/>
</dbReference>
<reference evidence="3" key="1">
    <citation type="submission" date="2020-02" db="EMBL/GenBank/DDBJ databases">
        <authorList>
            <person name="Meier V. D."/>
        </authorList>
    </citation>
    <scope>NUCLEOTIDE SEQUENCE</scope>
    <source>
        <strain evidence="3">AVDCRST_MAG08</strain>
    </source>
</reference>
<keyword evidence="3" id="KW-0012">Acyltransferase</keyword>
<dbReference type="PANTHER" id="PTHR11712">
    <property type="entry name" value="POLYKETIDE SYNTHASE-RELATED"/>
    <property type="match status" value="1"/>
</dbReference>
<dbReference type="Gene3D" id="3.40.47.10">
    <property type="match status" value="1"/>
</dbReference>
<evidence type="ECO:0000256" key="1">
    <source>
        <dbReference type="ARBA" id="ARBA00022679"/>
    </source>
</evidence>
<dbReference type="SUPFAM" id="SSF53901">
    <property type="entry name" value="Thiolase-like"/>
    <property type="match status" value="2"/>
</dbReference>
<dbReference type="GO" id="GO:0004315">
    <property type="term" value="F:3-oxoacyl-[acyl-carrier-protein] synthase activity"/>
    <property type="evidence" value="ECO:0007669"/>
    <property type="project" value="UniProtKB-EC"/>
</dbReference>
<dbReference type="InterPro" id="IPR016039">
    <property type="entry name" value="Thiolase-like"/>
</dbReference>
<dbReference type="GO" id="GO:0005829">
    <property type="term" value="C:cytosol"/>
    <property type="evidence" value="ECO:0007669"/>
    <property type="project" value="TreeGrafter"/>
</dbReference>
<dbReference type="AlphaFoldDB" id="A0A6J4J8M6"/>
<dbReference type="PANTHER" id="PTHR11712:SF336">
    <property type="entry name" value="3-OXOACYL-[ACYL-CARRIER-PROTEIN] SYNTHASE, MITOCHONDRIAL"/>
    <property type="match status" value="1"/>
</dbReference>
<dbReference type="EMBL" id="CADCTG010000248">
    <property type="protein sequence ID" value="CAA9273337.1"/>
    <property type="molecule type" value="Genomic_DNA"/>
</dbReference>
<dbReference type="GO" id="GO:0006633">
    <property type="term" value="P:fatty acid biosynthetic process"/>
    <property type="evidence" value="ECO:0007669"/>
    <property type="project" value="TreeGrafter"/>
</dbReference>
<evidence type="ECO:0000313" key="3">
    <source>
        <dbReference type="EMBL" id="CAA9273337.1"/>
    </source>
</evidence>
<proteinExistence type="predicted"/>
<organism evidence="3">
    <name type="scientific">uncultured Acetobacteraceae bacterium</name>
    <dbReference type="NCBI Taxonomy" id="169975"/>
    <lineage>
        <taxon>Bacteria</taxon>
        <taxon>Pseudomonadati</taxon>
        <taxon>Pseudomonadota</taxon>
        <taxon>Alphaproteobacteria</taxon>
        <taxon>Acetobacterales</taxon>
        <taxon>Acetobacteraceae</taxon>
        <taxon>environmental samples</taxon>
    </lineage>
</organism>
<keyword evidence="1 3" id="KW-0808">Transferase</keyword>
<accession>A0A6J4J8M6</accession>